<dbReference type="PANTHER" id="PTHR43065:SF46">
    <property type="entry name" value="C4-DICARBOXYLATE TRANSPORT SENSOR PROTEIN DCTB"/>
    <property type="match status" value="1"/>
</dbReference>
<dbReference type="InterPro" id="IPR036890">
    <property type="entry name" value="HATPase_C_sf"/>
</dbReference>
<organism evidence="16 17">
    <name type="scientific">Paenibacillus silvestris</name>
    <dbReference type="NCBI Taxonomy" id="2606219"/>
    <lineage>
        <taxon>Bacteria</taxon>
        <taxon>Bacillati</taxon>
        <taxon>Bacillota</taxon>
        <taxon>Bacilli</taxon>
        <taxon>Bacillales</taxon>
        <taxon>Paenibacillaceae</taxon>
        <taxon>Paenibacillus</taxon>
    </lineage>
</organism>
<feature type="transmembrane region" description="Helical" evidence="14">
    <location>
        <begin position="20"/>
        <end position="40"/>
    </location>
</feature>
<comment type="caution">
    <text evidence="16">The sequence shown here is derived from an EMBL/GenBank/DDBJ whole genome shotgun (WGS) entry which is preliminary data.</text>
</comment>
<dbReference type="InterPro" id="IPR003594">
    <property type="entry name" value="HATPase_dom"/>
</dbReference>
<dbReference type="AlphaFoldDB" id="A0A6L8V8F0"/>
<keyword evidence="12" id="KW-0902">Two-component regulatory system</keyword>
<dbReference type="Gene3D" id="1.10.287.130">
    <property type="match status" value="1"/>
</dbReference>
<evidence type="ECO:0000256" key="5">
    <source>
        <dbReference type="ARBA" id="ARBA00022553"/>
    </source>
</evidence>
<dbReference type="SMART" id="SM00388">
    <property type="entry name" value="HisKA"/>
    <property type="match status" value="1"/>
</dbReference>
<proteinExistence type="predicted"/>
<evidence type="ECO:0000256" key="6">
    <source>
        <dbReference type="ARBA" id="ARBA00022679"/>
    </source>
</evidence>
<dbReference type="GO" id="GO:0005886">
    <property type="term" value="C:plasma membrane"/>
    <property type="evidence" value="ECO:0007669"/>
    <property type="project" value="UniProtKB-SubCell"/>
</dbReference>
<evidence type="ECO:0000256" key="1">
    <source>
        <dbReference type="ARBA" id="ARBA00000085"/>
    </source>
</evidence>
<evidence type="ECO:0000256" key="2">
    <source>
        <dbReference type="ARBA" id="ARBA00004651"/>
    </source>
</evidence>
<dbReference type="GO" id="GO:0071555">
    <property type="term" value="P:cell wall organization"/>
    <property type="evidence" value="ECO:0007669"/>
    <property type="project" value="InterPro"/>
</dbReference>
<dbReference type="PRINTS" id="PR00344">
    <property type="entry name" value="BCTRLSENSOR"/>
</dbReference>
<keyword evidence="4" id="KW-1003">Cell membrane</keyword>
<evidence type="ECO:0000259" key="15">
    <source>
        <dbReference type="PROSITE" id="PS50109"/>
    </source>
</evidence>
<evidence type="ECO:0000256" key="3">
    <source>
        <dbReference type="ARBA" id="ARBA00012438"/>
    </source>
</evidence>
<evidence type="ECO:0000256" key="13">
    <source>
        <dbReference type="ARBA" id="ARBA00023136"/>
    </source>
</evidence>
<keyword evidence="5" id="KW-0597">Phosphoprotein</keyword>
<evidence type="ECO:0000313" key="16">
    <source>
        <dbReference type="EMBL" id="MZQ86484.1"/>
    </source>
</evidence>
<dbReference type="SMART" id="SM00387">
    <property type="entry name" value="HATPase_c"/>
    <property type="match status" value="1"/>
</dbReference>
<feature type="transmembrane region" description="Helical" evidence="14">
    <location>
        <begin position="140"/>
        <end position="160"/>
    </location>
</feature>
<dbReference type="CDD" id="cd00082">
    <property type="entry name" value="HisKA"/>
    <property type="match status" value="1"/>
</dbReference>
<evidence type="ECO:0000256" key="4">
    <source>
        <dbReference type="ARBA" id="ARBA00022475"/>
    </source>
</evidence>
<dbReference type="SUPFAM" id="SSF55874">
    <property type="entry name" value="ATPase domain of HSP90 chaperone/DNA topoisomerase II/histidine kinase"/>
    <property type="match status" value="1"/>
</dbReference>
<keyword evidence="6" id="KW-0808">Transferase</keyword>
<dbReference type="InterPro" id="IPR036097">
    <property type="entry name" value="HisK_dim/P_sf"/>
</dbReference>
<dbReference type="GO" id="GO:0005524">
    <property type="term" value="F:ATP binding"/>
    <property type="evidence" value="ECO:0007669"/>
    <property type="project" value="UniProtKB-KW"/>
</dbReference>
<keyword evidence="7 14" id="KW-0812">Transmembrane</keyword>
<dbReference type="PROSITE" id="PS50109">
    <property type="entry name" value="HIS_KIN"/>
    <property type="match status" value="1"/>
</dbReference>
<keyword evidence="17" id="KW-1185">Reference proteome</keyword>
<keyword evidence="11 14" id="KW-1133">Transmembrane helix</keyword>
<comment type="catalytic activity">
    <reaction evidence="1">
        <text>ATP + protein L-histidine = ADP + protein N-phospho-L-histidine.</text>
        <dbReference type="EC" id="2.7.13.3"/>
    </reaction>
</comment>
<dbReference type="PANTHER" id="PTHR43065">
    <property type="entry name" value="SENSOR HISTIDINE KINASE"/>
    <property type="match status" value="1"/>
</dbReference>
<evidence type="ECO:0000256" key="12">
    <source>
        <dbReference type="ARBA" id="ARBA00023012"/>
    </source>
</evidence>
<evidence type="ECO:0000256" key="14">
    <source>
        <dbReference type="SAM" id="Phobius"/>
    </source>
</evidence>
<dbReference type="GO" id="GO:0000155">
    <property type="term" value="F:phosphorelay sensor kinase activity"/>
    <property type="evidence" value="ECO:0007669"/>
    <property type="project" value="InterPro"/>
</dbReference>
<reference evidence="16 17" key="1">
    <citation type="submission" date="2019-12" db="EMBL/GenBank/DDBJ databases">
        <title>Paenibacillus sp. nov. sp. isolated from soil.</title>
        <authorList>
            <person name="Kim J."/>
            <person name="Jeong S.E."/>
            <person name="Jung H.S."/>
            <person name="Jeon C.O."/>
        </authorList>
    </citation>
    <scope>NUCLEOTIDE SEQUENCE [LARGE SCALE GENOMIC DNA]</scope>
    <source>
        <strain evidence="16 17">5J-6</strain>
    </source>
</reference>
<dbReference type="InterPro" id="IPR011620">
    <property type="entry name" value="Sig_transdc_His_kinase_LytS_TM"/>
</dbReference>
<gene>
    <name evidence="16" type="ORF">GQF01_30715</name>
</gene>
<dbReference type="Pfam" id="PF07694">
    <property type="entry name" value="5TM-5TMR_LYT"/>
    <property type="match status" value="1"/>
</dbReference>
<evidence type="ECO:0000256" key="7">
    <source>
        <dbReference type="ARBA" id="ARBA00022692"/>
    </source>
</evidence>
<keyword evidence="8" id="KW-0547">Nucleotide-binding</keyword>
<dbReference type="SUPFAM" id="SSF47384">
    <property type="entry name" value="Homodimeric domain of signal transducing histidine kinase"/>
    <property type="match status" value="1"/>
</dbReference>
<dbReference type="Gene3D" id="1.10.1760.20">
    <property type="match status" value="1"/>
</dbReference>
<comment type="subcellular location">
    <subcellularLocation>
        <location evidence="2">Cell membrane</location>
        <topology evidence="2">Multi-pass membrane protein</topology>
    </subcellularLocation>
</comment>
<feature type="transmembrane region" description="Helical" evidence="14">
    <location>
        <begin position="110"/>
        <end position="128"/>
    </location>
</feature>
<dbReference type="InterPro" id="IPR004358">
    <property type="entry name" value="Sig_transdc_His_kin-like_C"/>
</dbReference>
<feature type="transmembrane region" description="Helical" evidence="14">
    <location>
        <begin position="46"/>
        <end position="67"/>
    </location>
</feature>
<dbReference type="Pfam" id="PF02518">
    <property type="entry name" value="HATPase_c"/>
    <property type="match status" value="1"/>
</dbReference>
<evidence type="ECO:0000256" key="9">
    <source>
        <dbReference type="ARBA" id="ARBA00022777"/>
    </source>
</evidence>
<feature type="domain" description="Histidine kinase" evidence="15">
    <location>
        <begin position="219"/>
        <end position="423"/>
    </location>
</feature>
<dbReference type="EC" id="2.7.13.3" evidence="3"/>
<protein>
    <recommendedName>
        <fullName evidence="3">histidine kinase</fullName>
        <ecNumber evidence="3">2.7.13.3</ecNumber>
    </recommendedName>
</protein>
<dbReference type="InterPro" id="IPR003661">
    <property type="entry name" value="HisK_dim/P_dom"/>
</dbReference>
<dbReference type="InterPro" id="IPR005467">
    <property type="entry name" value="His_kinase_dom"/>
</dbReference>
<keyword evidence="10" id="KW-0067">ATP-binding</keyword>
<evidence type="ECO:0000313" key="17">
    <source>
        <dbReference type="Proteomes" id="UP000481087"/>
    </source>
</evidence>
<keyword evidence="13 14" id="KW-0472">Membrane</keyword>
<sequence>MHNQDDINSYGRRLMLDYILLNFLFILVGALSYFAFGLYKNKHFKLIVGVFSSISVVCCMSFPFTVFPGYIYDLRIIPFLVALFYGGYRSGVLVAIILLGYRFYLGGSGFIVTALSYIPIFIIVIVFLKLRKKITGKQNIVMGVLFSLLSALIVSVWSSIQLHNDTDQHEVFFTYYCVILTICSWITFFFIETMKDNIQMRDEIYRSEKLSVLGELAATIAHEIRNPITVSKGFLQLLKARSQNETDLKYAIHAIEEIDRAEGIISEYLMYAKPQAERVEKIDVKAHLSNVMSITDPYVTSKGHIVESQLEELYVYADSKKLTQVLINLIKNAAEAIEKNGKITIHTFAQKNHAVIEITDTGIGMNEEQLLRLGDPFYSTKSKGTGLGLMVSYRIIEALGGTIRVQSKQGIGTKFSVFIPMDVDT</sequence>
<feature type="transmembrane region" description="Helical" evidence="14">
    <location>
        <begin position="172"/>
        <end position="191"/>
    </location>
</feature>
<name>A0A6L8V8F0_9BACL</name>
<evidence type="ECO:0000256" key="11">
    <source>
        <dbReference type="ARBA" id="ARBA00022989"/>
    </source>
</evidence>
<dbReference type="Gene3D" id="3.30.565.10">
    <property type="entry name" value="Histidine kinase-like ATPase, C-terminal domain"/>
    <property type="match status" value="1"/>
</dbReference>
<keyword evidence="9" id="KW-0418">Kinase</keyword>
<dbReference type="Pfam" id="PF00512">
    <property type="entry name" value="HisKA"/>
    <property type="match status" value="1"/>
</dbReference>
<accession>A0A6L8V8F0</accession>
<dbReference type="EMBL" id="WTUZ01000039">
    <property type="protein sequence ID" value="MZQ86484.1"/>
    <property type="molecule type" value="Genomic_DNA"/>
</dbReference>
<evidence type="ECO:0000256" key="8">
    <source>
        <dbReference type="ARBA" id="ARBA00022741"/>
    </source>
</evidence>
<dbReference type="Proteomes" id="UP000481087">
    <property type="component" value="Unassembled WGS sequence"/>
</dbReference>
<evidence type="ECO:0000256" key="10">
    <source>
        <dbReference type="ARBA" id="ARBA00022840"/>
    </source>
</evidence>
<feature type="transmembrane region" description="Helical" evidence="14">
    <location>
        <begin position="79"/>
        <end position="104"/>
    </location>
</feature>